<dbReference type="AlphaFoldDB" id="A0A369AMR7"/>
<dbReference type="RefSeq" id="WP_114299773.1">
    <property type="nucleotide sequence ID" value="NZ_QPJT01000034.1"/>
</dbReference>
<dbReference type="SUPFAM" id="SSF140500">
    <property type="entry name" value="BAS1536-like"/>
    <property type="match status" value="1"/>
</dbReference>
<dbReference type="InterPro" id="IPR037208">
    <property type="entry name" value="Spo0E-like_sf"/>
</dbReference>
<dbReference type="Pfam" id="PF09388">
    <property type="entry name" value="SpoOE-like"/>
    <property type="match status" value="1"/>
</dbReference>
<dbReference type="EMBL" id="QPJT01000034">
    <property type="protein sequence ID" value="RCX09618.1"/>
    <property type="molecule type" value="Genomic_DNA"/>
</dbReference>
<evidence type="ECO:0000313" key="1">
    <source>
        <dbReference type="EMBL" id="RCX09618.1"/>
    </source>
</evidence>
<protein>
    <submittedName>
        <fullName evidence="1">Spo0E like sporulation regulatory protein</fullName>
    </submittedName>
</protein>
<gene>
    <name evidence="1" type="ORF">DFR58_13422</name>
</gene>
<accession>A0A369AMR7</accession>
<dbReference type="OrthoDB" id="1937171at2"/>
<dbReference type="InterPro" id="IPR036638">
    <property type="entry name" value="HLH_DNA-bd_sf"/>
</dbReference>
<dbReference type="Gene3D" id="4.10.280.10">
    <property type="entry name" value="Helix-loop-helix DNA-binding domain"/>
    <property type="match status" value="1"/>
</dbReference>
<dbReference type="GO" id="GO:0043937">
    <property type="term" value="P:regulation of sporulation"/>
    <property type="evidence" value="ECO:0007669"/>
    <property type="project" value="InterPro"/>
</dbReference>
<dbReference type="GO" id="GO:0046983">
    <property type="term" value="F:protein dimerization activity"/>
    <property type="evidence" value="ECO:0007669"/>
    <property type="project" value="InterPro"/>
</dbReference>
<keyword evidence="2" id="KW-1185">Reference proteome</keyword>
<dbReference type="InterPro" id="IPR018540">
    <property type="entry name" value="Spo0E-like"/>
</dbReference>
<comment type="caution">
    <text evidence="1">The sequence shown here is derived from an EMBL/GenBank/DDBJ whole genome shotgun (WGS) entry which is preliminary data.</text>
</comment>
<proteinExistence type="predicted"/>
<dbReference type="Proteomes" id="UP000253034">
    <property type="component" value="Unassembled WGS sequence"/>
</dbReference>
<reference evidence="1 2" key="1">
    <citation type="submission" date="2018-07" db="EMBL/GenBank/DDBJ databases">
        <title>Genomic Encyclopedia of Type Strains, Phase IV (KMG-IV): sequencing the most valuable type-strain genomes for metagenomic binning, comparative biology and taxonomic classification.</title>
        <authorList>
            <person name="Goeker M."/>
        </authorList>
    </citation>
    <scope>NUCLEOTIDE SEQUENCE [LARGE SCALE GENOMIC DNA]</scope>
    <source>
        <strain evidence="1 2">DSM 27016</strain>
    </source>
</reference>
<organism evidence="1 2">
    <name type="scientific">Anaerobacterium chartisolvens</name>
    <dbReference type="NCBI Taxonomy" id="1297424"/>
    <lineage>
        <taxon>Bacteria</taxon>
        <taxon>Bacillati</taxon>
        <taxon>Bacillota</taxon>
        <taxon>Clostridia</taxon>
        <taxon>Eubacteriales</taxon>
        <taxon>Oscillospiraceae</taxon>
        <taxon>Anaerobacterium</taxon>
    </lineage>
</organism>
<sequence length="55" mass="6462">MEKRKELENEIESMKKTLNLLIHEKSELVDPDITAASQRLDTLLNKYYKINDEGI</sequence>
<name>A0A369AMR7_9FIRM</name>
<evidence type="ECO:0000313" key="2">
    <source>
        <dbReference type="Proteomes" id="UP000253034"/>
    </source>
</evidence>